<keyword evidence="3" id="KW-1185">Reference proteome</keyword>
<dbReference type="AlphaFoldDB" id="A0A284RTD2"/>
<protein>
    <submittedName>
        <fullName evidence="2">Uncharacterized protein</fullName>
    </submittedName>
</protein>
<accession>A0A284RTD2</accession>
<evidence type="ECO:0000256" key="1">
    <source>
        <dbReference type="SAM" id="Phobius"/>
    </source>
</evidence>
<name>A0A284RTD2_ARMOS</name>
<proteinExistence type="predicted"/>
<gene>
    <name evidence="2" type="ORF">ARMOST_15433</name>
</gene>
<reference evidence="3" key="1">
    <citation type="journal article" date="2017" name="Nat. Ecol. Evol.">
        <title>Genome expansion and lineage-specific genetic innovations in the forest pathogenic fungi Armillaria.</title>
        <authorList>
            <person name="Sipos G."/>
            <person name="Prasanna A.N."/>
            <person name="Walter M.C."/>
            <person name="O'Connor E."/>
            <person name="Balint B."/>
            <person name="Krizsan K."/>
            <person name="Kiss B."/>
            <person name="Hess J."/>
            <person name="Varga T."/>
            <person name="Slot J."/>
            <person name="Riley R."/>
            <person name="Boka B."/>
            <person name="Rigling D."/>
            <person name="Barry K."/>
            <person name="Lee J."/>
            <person name="Mihaltcheva S."/>
            <person name="LaButti K."/>
            <person name="Lipzen A."/>
            <person name="Waldron R."/>
            <person name="Moloney N.M."/>
            <person name="Sperisen C."/>
            <person name="Kredics L."/>
            <person name="Vagvoelgyi C."/>
            <person name="Patrignani A."/>
            <person name="Fitzpatrick D."/>
            <person name="Nagy I."/>
            <person name="Doyle S."/>
            <person name="Anderson J.B."/>
            <person name="Grigoriev I.V."/>
            <person name="Gueldener U."/>
            <person name="Muensterkoetter M."/>
            <person name="Nagy L.G."/>
        </authorList>
    </citation>
    <scope>NUCLEOTIDE SEQUENCE [LARGE SCALE GENOMIC DNA]</scope>
    <source>
        <strain evidence="3">C18/9</strain>
    </source>
</reference>
<dbReference type="STRING" id="47428.A0A284RTD2"/>
<dbReference type="EMBL" id="FUEG01000016">
    <property type="protein sequence ID" value="SJL12016.1"/>
    <property type="molecule type" value="Genomic_DNA"/>
</dbReference>
<feature type="transmembrane region" description="Helical" evidence="1">
    <location>
        <begin position="12"/>
        <end position="34"/>
    </location>
</feature>
<feature type="transmembrane region" description="Helical" evidence="1">
    <location>
        <begin position="165"/>
        <end position="190"/>
    </location>
</feature>
<keyword evidence="1" id="KW-1133">Transmembrane helix</keyword>
<dbReference type="Proteomes" id="UP000219338">
    <property type="component" value="Unassembled WGS sequence"/>
</dbReference>
<evidence type="ECO:0000313" key="2">
    <source>
        <dbReference type="EMBL" id="SJL12016.1"/>
    </source>
</evidence>
<feature type="transmembrane region" description="Helical" evidence="1">
    <location>
        <begin position="119"/>
        <end position="141"/>
    </location>
</feature>
<organism evidence="2 3">
    <name type="scientific">Armillaria ostoyae</name>
    <name type="common">Armillaria root rot fungus</name>
    <dbReference type="NCBI Taxonomy" id="47428"/>
    <lineage>
        <taxon>Eukaryota</taxon>
        <taxon>Fungi</taxon>
        <taxon>Dikarya</taxon>
        <taxon>Basidiomycota</taxon>
        <taxon>Agaricomycotina</taxon>
        <taxon>Agaricomycetes</taxon>
        <taxon>Agaricomycetidae</taxon>
        <taxon>Agaricales</taxon>
        <taxon>Marasmiineae</taxon>
        <taxon>Physalacriaceae</taxon>
        <taxon>Armillaria</taxon>
    </lineage>
</organism>
<keyword evidence="1" id="KW-0812">Transmembrane</keyword>
<evidence type="ECO:0000313" key="3">
    <source>
        <dbReference type="Proteomes" id="UP000219338"/>
    </source>
</evidence>
<feature type="transmembrane region" description="Helical" evidence="1">
    <location>
        <begin position="90"/>
        <end position="112"/>
    </location>
</feature>
<feature type="transmembrane region" description="Helical" evidence="1">
    <location>
        <begin position="55"/>
        <end position="78"/>
    </location>
</feature>
<feature type="transmembrane region" description="Helical" evidence="1">
    <location>
        <begin position="211"/>
        <end position="232"/>
    </location>
</feature>
<sequence>MSEADFGLMKTHITSLFLESTFFGIYLVSFFLCMRYLVWERCPEFELNKRPNWKFIIVTLLLLILTTMHVSCALARTFQTPKSERSWVDVIVSLGIGIAVVTVDAILIYRCWIIYMKRWIVIALPVLVWTGSIIITIYSAVERIRSHPQGLPSPDSVQQFSHERYWVIFLALTIVQNILTTALIAWRITIVDRQSSQYRIQRKGSRCQRSVRLIVESGALCTFAACLAFITFLSGGKFGLIAADLEIQLVSIAFNLIIIRSANRSSDEYGPSPASAGSIRLHELFRRSQQSIIPTSNTPESSALPKPLEVCITNEVLKSRDSQPESIKA</sequence>
<keyword evidence="1" id="KW-0472">Membrane</keyword>
<dbReference type="OrthoDB" id="3357408at2759"/>
<dbReference type="OMA" id="WINITRS"/>